<gene>
    <name evidence="1" type="ORF">C8046_11150</name>
</gene>
<name>A0A2U1ZVW8_9MICO</name>
<reference evidence="1 2" key="1">
    <citation type="submission" date="2018-03" db="EMBL/GenBank/DDBJ databases">
        <title>Genome assembly of novel Miniimonas species PCH200.</title>
        <authorList>
            <person name="Thakur V."/>
            <person name="Kumar V."/>
            <person name="Singh D."/>
        </authorList>
    </citation>
    <scope>NUCLEOTIDE SEQUENCE [LARGE SCALE GENOMIC DNA]</scope>
    <source>
        <strain evidence="1 2">PCH200</strain>
    </source>
</reference>
<sequence>MRYADQIVRFQEFLRATESETDDAPPVAPERAAEVLRDLLTRSDRAGADLRDPTPELVRWVLRDVSGEEAVSDEDYDAAVTVLAQWLLFLRRDLGWRRSERNVDLCWDLVQRYTTRPIPLGAVARIVDSTLATVLASSPAAAEVSRALLVLPVVRALELTCRTVVSREALSADHVVSLAQLPQDSATADVWLLALELSRLLETDDDGFLRAGDTVADAGRMPRVSDRLARNLVAGLVQAAVIHQPPDDAPREIGDAAWVLTTVALVTACDPTLLEAVPDDPDDEEESLLEPVTDLATALLGERGDLVEPTVVHVASALDALTWSGLLQPLTLPRGGETLAVPTALRHAVAQALGDLFGTGDDHETGVRTLAPVEIVSTLPAGTWLEIAVEEAGTVRVAADADLETVRREVTTVLGVDPVAAVLSGASDVPAYRFAHPSILDAFDDDGDEVVTDSTAAQVGGVLAVGDTFWLQYVAQDGDEQHRTVRLRVTGSGAPS</sequence>
<protein>
    <submittedName>
        <fullName evidence="1">Uncharacterized protein</fullName>
    </submittedName>
</protein>
<evidence type="ECO:0000313" key="1">
    <source>
        <dbReference type="EMBL" id="PWD51119.1"/>
    </source>
</evidence>
<dbReference type="AlphaFoldDB" id="A0A2U1ZVW8"/>
<dbReference type="Proteomes" id="UP000245166">
    <property type="component" value="Unassembled WGS sequence"/>
</dbReference>
<dbReference type="EMBL" id="PYHR01000002">
    <property type="protein sequence ID" value="PWD51119.1"/>
    <property type="molecule type" value="Genomic_DNA"/>
</dbReference>
<evidence type="ECO:0000313" key="2">
    <source>
        <dbReference type="Proteomes" id="UP000245166"/>
    </source>
</evidence>
<dbReference type="RefSeq" id="WP_109229500.1">
    <property type="nucleotide sequence ID" value="NZ_PYHR01000002.1"/>
</dbReference>
<comment type="caution">
    <text evidence="1">The sequence shown here is derived from an EMBL/GenBank/DDBJ whole genome shotgun (WGS) entry which is preliminary data.</text>
</comment>
<proteinExistence type="predicted"/>
<organism evidence="1 2">
    <name type="scientific">Serinibacter arcticus</name>
    <dbReference type="NCBI Taxonomy" id="1655435"/>
    <lineage>
        <taxon>Bacteria</taxon>
        <taxon>Bacillati</taxon>
        <taxon>Actinomycetota</taxon>
        <taxon>Actinomycetes</taxon>
        <taxon>Micrococcales</taxon>
        <taxon>Beutenbergiaceae</taxon>
        <taxon>Serinibacter</taxon>
    </lineage>
</organism>
<accession>A0A2U1ZVW8</accession>
<dbReference type="OrthoDB" id="9816539at2"/>
<keyword evidence="2" id="KW-1185">Reference proteome</keyword>